<feature type="region of interest" description="Disordered" evidence="1">
    <location>
        <begin position="589"/>
        <end position="626"/>
    </location>
</feature>
<dbReference type="eggNOG" id="ENOG502TM3A">
    <property type="taxonomic scope" value="Eukaryota"/>
</dbReference>
<dbReference type="AlphaFoldDB" id="E6ZUM9"/>
<reference evidence="2 3" key="1">
    <citation type="journal article" date="2010" name="Science">
        <title>Pathogenicity determinants in smut fungi revealed by genome comparison.</title>
        <authorList>
            <person name="Schirawski J."/>
            <person name="Mannhaupt G."/>
            <person name="Muench K."/>
            <person name="Brefort T."/>
            <person name="Schipper K."/>
            <person name="Doehlemann G."/>
            <person name="Di Stasio M."/>
            <person name="Roessel N."/>
            <person name="Mendoza-Mendoza A."/>
            <person name="Pester D."/>
            <person name="Mueller O."/>
            <person name="Winterberg B."/>
            <person name="Meyer E."/>
            <person name="Ghareeb H."/>
            <person name="Wollenberg T."/>
            <person name="Muensterkoetter M."/>
            <person name="Wong P."/>
            <person name="Walter M."/>
            <person name="Stukenbrock E."/>
            <person name="Gueldener U."/>
            <person name="Kahmann R."/>
        </authorList>
    </citation>
    <scope>NUCLEOTIDE SEQUENCE [LARGE SCALE GENOMIC DNA]</scope>
    <source>
        <strain evidence="3">SRZ2</strain>
    </source>
</reference>
<organism evidence="2 3">
    <name type="scientific">Sporisorium reilianum (strain SRZ2)</name>
    <name type="common">Maize head smut fungus</name>
    <dbReference type="NCBI Taxonomy" id="999809"/>
    <lineage>
        <taxon>Eukaryota</taxon>
        <taxon>Fungi</taxon>
        <taxon>Dikarya</taxon>
        <taxon>Basidiomycota</taxon>
        <taxon>Ustilaginomycotina</taxon>
        <taxon>Ustilaginomycetes</taxon>
        <taxon>Ustilaginales</taxon>
        <taxon>Ustilaginaceae</taxon>
        <taxon>Sporisorium</taxon>
    </lineage>
</organism>
<feature type="region of interest" description="Disordered" evidence="1">
    <location>
        <begin position="1"/>
        <end position="32"/>
    </location>
</feature>
<feature type="compositionally biased region" description="Polar residues" evidence="1">
    <location>
        <begin position="614"/>
        <end position="626"/>
    </location>
</feature>
<dbReference type="VEuPathDB" id="FungiDB:sr16515"/>
<feature type="compositionally biased region" description="Basic and acidic residues" evidence="1">
    <location>
        <begin position="589"/>
        <end position="605"/>
    </location>
</feature>
<evidence type="ECO:0000256" key="1">
    <source>
        <dbReference type="SAM" id="MobiDB-lite"/>
    </source>
</evidence>
<dbReference type="OrthoDB" id="2556029at2759"/>
<dbReference type="Proteomes" id="UP000008867">
    <property type="component" value="Chromosome 20"/>
</dbReference>
<accession>E6ZUM9</accession>
<gene>
    <name evidence="2" type="ORF">sr16515</name>
</gene>
<keyword evidence="3" id="KW-1185">Reference proteome</keyword>
<protein>
    <submittedName>
        <fullName evidence="2">Uncharacterized protein</fullName>
    </submittedName>
</protein>
<evidence type="ECO:0000313" key="3">
    <source>
        <dbReference type="Proteomes" id="UP000008867"/>
    </source>
</evidence>
<dbReference type="HOGENOM" id="CLU_427665_0_0_1"/>
<dbReference type="EMBL" id="FQ311442">
    <property type="protein sequence ID" value="CBQ70936.1"/>
    <property type="molecule type" value="Genomic_DNA"/>
</dbReference>
<name>E6ZUM9_SPORE</name>
<proteinExistence type="predicted"/>
<evidence type="ECO:0000313" key="2">
    <source>
        <dbReference type="EMBL" id="CBQ70936.1"/>
    </source>
</evidence>
<sequence>MSGTSPESGVPTDGDARPPDTTMAPEGEQGTTVVPAWLTLPTEIWERIASFLLPAIQPERHVYPSSDFRPIEHKIKGSETSCKDLVVLALSCKQLNSIALKALYRAPFLYTMERLNSFVETICQNDRGVLVPGSCRSAGWIRALHVTTTMMDVFDDLPPKRFCACDVHILLSFADQVRYLSLTCDDGRQGDYWEDELEDHLLAHVLSSSTKCRPLGLRYNTMICARELSLAKVTSYAPLSQLTHLELVGNAPPPELLAFLIAAPHLAPSDPKVEEAVSAGLSPHSKLQCLRLCDEQQQMLQHFGDFIAYRARRAGLFDHDEPDQSQHALYDLAINSSNLPNLRLLVIEAGAPYMSLPEDLLKKFVDKEVLKDVSKELPSTVDAKQEFATNSLSPLFSKYVVKAAMHPYPGADSLDSSLNEADPAWQSHFRKADEYWQQVQQGKQDLLKLWNRSRTKNGLRPTEIRVVASRGFESTTEAQYDFYCQAQNFDVARTEVTEGSSRDGDPIKTSAFDRGVWADPDVFSLVESQPWLGYRQLPEYGCCCWSGKLPRDSNPNAIPSGAGGETKRIVLPPIIELALEELGEEKLESYRRSKRLARQDKDTRKAKSKRQRTDLNVTQEPGPATT</sequence>